<dbReference type="GO" id="GO:0022857">
    <property type="term" value="F:transmembrane transporter activity"/>
    <property type="evidence" value="ECO:0007669"/>
    <property type="project" value="InterPro"/>
</dbReference>
<dbReference type="Pfam" id="PF00528">
    <property type="entry name" value="BPD_transp_1"/>
    <property type="match status" value="1"/>
</dbReference>
<name>A0A0D5CI12_9MICO</name>
<comment type="similarity">
    <text evidence="7">Belongs to the binding-protein-dependent transport system permease family.</text>
</comment>
<accession>A0A0D5CI12</accession>
<dbReference type="Gene3D" id="1.10.3720.10">
    <property type="entry name" value="MetI-like"/>
    <property type="match status" value="1"/>
</dbReference>
<dbReference type="PROSITE" id="PS50928">
    <property type="entry name" value="ABC_TM1"/>
    <property type="match status" value="1"/>
</dbReference>
<dbReference type="RefSeq" id="WP_045528445.1">
    <property type="nucleotide sequence ID" value="NZ_CP011043.1"/>
</dbReference>
<dbReference type="EMBL" id="CP011043">
    <property type="protein sequence ID" value="AJW79283.1"/>
    <property type="molecule type" value="Genomic_DNA"/>
</dbReference>
<keyword evidence="2 7" id="KW-0813">Transport</keyword>
<evidence type="ECO:0000256" key="1">
    <source>
        <dbReference type="ARBA" id="ARBA00004651"/>
    </source>
</evidence>
<keyword evidence="3" id="KW-1003">Cell membrane</keyword>
<dbReference type="PANTHER" id="PTHR30614">
    <property type="entry name" value="MEMBRANE COMPONENT OF AMINO ACID ABC TRANSPORTER"/>
    <property type="match status" value="1"/>
</dbReference>
<dbReference type="Proteomes" id="UP000032604">
    <property type="component" value="Chromosome"/>
</dbReference>
<organism evidence="9 10">
    <name type="scientific">Clavibacter michiganensis subsp. insidiosus</name>
    <dbReference type="NCBI Taxonomy" id="33014"/>
    <lineage>
        <taxon>Bacteria</taxon>
        <taxon>Bacillati</taxon>
        <taxon>Actinomycetota</taxon>
        <taxon>Actinomycetes</taxon>
        <taxon>Micrococcales</taxon>
        <taxon>Microbacteriaceae</taxon>
        <taxon>Clavibacter</taxon>
    </lineage>
</organism>
<keyword evidence="6 7" id="KW-0472">Membrane</keyword>
<keyword evidence="4 7" id="KW-0812">Transmembrane</keyword>
<evidence type="ECO:0000313" key="10">
    <source>
        <dbReference type="Proteomes" id="UP000032604"/>
    </source>
</evidence>
<dbReference type="AlphaFoldDB" id="A0A0D5CI12"/>
<feature type="transmembrane region" description="Helical" evidence="7">
    <location>
        <begin position="57"/>
        <end position="90"/>
    </location>
</feature>
<feature type="transmembrane region" description="Helical" evidence="7">
    <location>
        <begin position="19"/>
        <end position="37"/>
    </location>
</feature>
<dbReference type="OrthoDB" id="4543034at2"/>
<feature type="transmembrane region" description="Helical" evidence="7">
    <location>
        <begin position="97"/>
        <end position="124"/>
    </location>
</feature>
<evidence type="ECO:0000256" key="5">
    <source>
        <dbReference type="ARBA" id="ARBA00022989"/>
    </source>
</evidence>
<proteinExistence type="inferred from homology"/>
<dbReference type="HOGENOM" id="CLU_019602_1_3_11"/>
<evidence type="ECO:0000256" key="6">
    <source>
        <dbReference type="ARBA" id="ARBA00023136"/>
    </source>
</evidence>
<feature type="transmembrane region" description="Helical" evidence="7">
    <location>
        <begin position="232"/>
        <end position="251"/>
    </location>
</feature>
<dbReference type="CDD" id="cd06261">
    <property type="entry name" value="TM_PBP2"/>
    <property type="match status" value="1"/>
</dbReference>
<dbReference type="GO" id="GO:0006865">
    <property type="term" value="P:amino acid transport"/>
    <property type="evidence" value="ECO:0007669"/>
    <property type="project" value="TreeGrafter"/>
</dbReference>
<dbReference type="SUPFAM" id="SSF161098">
    <property type="entry name" value="MetI-like"/>
    <property type="match status" value="1"/>
</dbReference>
<protein>
    <submittedName>
        <fullName evidence="9">Glutamate ABC transporter permease</fullName>
    </submittedName>
</protein>
<comment type="subcellular location">
    <subcellularLocation>
        <location evidence="1 7">Cell membrane</location>
        <topology evidence="1 7">Multi-pass membrane protein</topology>
    </subcellularLocation>
</comment>
<dbReference type="InterPro" id="IPR010065">
    <property type="entry name" value="AA_ABC_transptr_permease_3TM"/>
</dbReference>
<dbReference type="PATRIC" id="fig|33014.5.peg.1912"/>
<dbReference type="KEGG" id="cmh:VO01_09260"/>
<dbReference type="InterPro" id="IPR043429">
    <property type="entry name" value="ArtM/GltK/GlnP/TcyL/YhdX-like"/>
</dbReference>
<evidence type="ECO:0000256" key="3">
    <source>
        <dbReference type="ARBA" id="ARBA00022475"/>
    </source>
</evidence>
<dbReference type="PANTHER" id="PTHR30614:SF21">
    <property type="entry name" value="AMINO ACID ABC TRANSPORTER PERMEASE"/>
    <property type="match status" value="1"/>
</dbReference>
<reference evidence="9 10" key="1">
    <citation type="journal article" date="2015" name="Genome Announc.">
        <title>Complete Genome Sequence of Clavibacter michiganensis subsp. insidiosus R1-1 Using PacBio Single-Molecule Real-Time Technology.</title>
        <authorList>
            <person name="Lu Y."/>
            <person name="Samac D.A."/>
            <person name="Glazebrook J."/>
            <person name="Ishimaru C.A."/>
        </authorList>
    </citation>
    <scope>NUCLEOTIDE SEQUENCE [LARGE SCALE GENOMIC DNA]</scope>
    <source>
        <strain evidence="9 10">R1-1</strain>
    </source>
</reference>
<evidence type="ECO:0000256" key="2">
    <source>
        <dbReference type="ARBA" id="ARBA00022448"/>
    </source>
</evidence>
<keyword evidence="5 7" id="KW-1133">Transmembrane helix</keyword>
<gene>
    <name evidence="9" type="ORF">VO01_09260</name>
</gene>
<sequence>MSSVLYDVPGPKARRRSRILSVVTGAIVVAVLAFAAVKLQQAGQFSPDIWLVLNDPLVWGLLLRGLVVVLQSAAVAAVLAILLGMVLALLRMSEHRVIRYAVTVVLEFFRGMPVLLMMLFIYLIFPIGPYWSVVTALTLYNGAIIGEALRSGILGLPRGQREAGLAIGLRSLQNRLLVEFPQAFRTMLPIIVAQLVVLIKDTALGTIVSLVGLTKQGELILEATSRANSLPIFVVMVGMYLVLNLTVSTIARRLARKRGPRVAKTVAAGTSQGA</sequence>
<dbReference type="InterPro" id="IPR000515">
    <property type="entry name" value="MetI-like"/>
</dbReference>
<dbReference type="NCBIfam" id="TIGR01726">
    <property type="entry name" value="HEQRo_perm_3TM"/>
    <property type="match status" value="1"/>
</dbReference>
<evidence type="ECO:0000256" key="4">
    <source>
        <dbReference type="ARBA" id="ARBA00022692"/>
    </source>
</evidence>
<evidence type="ECO:0000259" key="8">
    <source>
        <dbReference type="PROSITE" id="PS50928"/>
    </source>
</evidence>
<feature type="domain" description="ABC transmembrane type-1" evidence="8">
    <location>
        <begin position="66"/>
        <end position="251"/>
    </location>
</feature>
<evidence type="ECO:0000313" key="9">
    <source>
        <dbReference type="EMBL" id="AJW79283.1"/>
    </source>
</evidence>
<evidence type="ECO:0000256" key="7">
    <source>
        <dbReference type="RuleBase" id="RU363032"/>
    </source>
</evidence>
<dbReference type="InterPro" id="IPR035906">
    <property type="entry name" value="MetI-like_sf"/>
</dbReference>
<dbReference type="GO" id="GO:0043190">
    <property type="term" value="C:ATP-binding cassette (ABC) transporter complex"/>
    <property type="evidence" value="ECO:0007669"/>
    <property type="project" value="InterPro"/>
</dbReference>